<dbReference type="Proteomes" id="UP000263273">
    <property type="component" value="Unassembled WGS sequence"/>
</dbReference>
<keyword evidence="3" id="KW-0255">Endonuclease</keyword>
<reference evidence="3 4" key="1">
    <citation type="journal article" date="2018" name="Nat. Biotechnol.">
        <title>A standardized bacterial taxonomy based on genome phylogeny substantially revises the tree of life.</title>
        <authorList>
            <person name="Parks D.H."/>
            <person name="Chuvochina M."/>
            <person name="Waite D.W."/>
            <person name="Rinke C."/>
            <person name="Skarshewski A."/>
            <person name="Chaumeil P.A."/>
            <person name="Hugenholtz P."/>
        </authorList>
    </citation>
    <scope>NUCLEOTIDE SEQUENCE [LARGE SCALE GENOMIC DNA]</scope>
    <source>
        <strain evidence="3">UBA10948</strain>
    </source>
</reference>
<keyword evidence="3" id="KW-0540">Nuclease</keyword>
<protein>
    <submittedName>
        <fullName evidence="3">NgoFVII family restriction endonuclease</fullName>
    </submittedName>
</protein>
<dbReference type="Pfam" id="PF00176">
    <property type="entry name" value="SNF2-rel_dom"/>
    <property type="match status" value="1"/>
</dbReference>
<accession>A0A354YWE8</accession>
<dbReference type="GO" id="GO:0005524">
    <property type="term" value="F:ATP binding"/>
    <property type="evidence" value="ECO:0007669"/>
    <property type="project" value="InterPro"/>
</dbReference>
<comment type="caution">
    <text evidence="3">The sequence shown here is derived from an EMBL/GenBank/DDBJ whole genome shotgun (WGS) entry which is preliminary data.</text>
</comment>
<evidence type="ECO:0000256" key="1">
    <source>
        <dbReference type="ARBA" id="ARBA00022801"/>
    </source>
</evidence>
<dbReference type="Gene3D" id="3.40.50.300">
    <property type="entry name" value="P-loop containing nucleotide triphosphate hydrolases"/>
    <property type="match status" value="1"/>
</dbReference>
<name>A0A354YWE8_9FIRM</name>
<dbReference type="InterPro" id="IPR025202">
    <property type="entry name" value="PLD-like_dom"/>
</dbReference>
<dbReference type="GO" id="GO:0004519">
    <property type="term" value="F:endonuclease activity"/>
    <property type="evidence" value="ECO:0007669"/>
    <property type="project" value="UniProtKB-KW"/>
</dbReference>
<dbReference type="SUPFAM" id="SSF56024">
    <property type="entry name" value="Phospholipase D/nuclease"/>
    <property type="match status" value="1"/>
</dbReference>
<dbReference type="Gene3D" id="3.40.50.10810">
    <property type="entry name" value="Tandem AAA-ATPase domain"/>
    <property type="match status" value="2"/>
</dbReference>
<dbReference type="SUPFAM" id="SSF52540">
    <property type="entry name" value="P-loop containing nucleoside triphosphate hydrolases"/>
    <property type="match status" value="2"/>
</dbReference>
<dbReference type="AlphaFoldDB" id="A0A354YWE8"/>
<dbReference type="CDD" id="cd09178">
    <property type="entry name" value="PLDc_N_Snf2_like"/>
    <property type="match status" value="1"/>
</dbReference>
<organism evidence="3 4">
    <name type="scientific">Syntrophomonas wolfei</name>
    <dbReference type="NCBI Taxonomy" id="863"/>
    <lineage>
        <taxon>Bacteria</taxon>
        <taxon>Bacillati</taxon>
        <taxon>Bacillota</taxon>
        <taxon>Clostridia</taxon>
        <taxon>Eubacteriales</taxon>
        <taxon>Syntrophomonadaceae</taxon>
        <taxon>Syntrophomonas</taxon>
    </lineage>
</organism>
<evidence type="ECO:0000313" key="4">
    <source>
        <dbReference type="Proteomes" id="UP000263273"/>
    </source>
</evidence>
<dbReference type="InterPro" id="IPR014001">
    <property type="entry name" value="Helicase_ATP-bd"/>
</dbReference>
<keyword evidence="1" id="KW-0378">Hydrolase</keyword>
<sequence length="771" mass="89695">MPKIYDNIENYLKSGLITTLESSYRADFCVGYFNLRGWKLLDEQIERFSGEEQCCRLLVGMQRPEEELLRTALARTDEGLMDNPRALALKKEIALSFRQQLTFGLPTAEDEYSLQKLKQQLKQGKIKVKLFLGYPLHAKLYLLYREDKLAPLIAYVGSSNLTMAGLSGQGELNVDVLEQDAAQKLSDWFDNRWNDMWSLDISRELVEILDESWASEKLFLPYYIYLKMAYHLSQEARSGISDYIIPRELREELLPFQANAVSIAARHLDKRGGVLIGDVVGLGKTLTATAIAKLFEETFFTETLIICPKNLTEMWGDYVHRYQLRARVMSISLINKDFVGKTRRYRVVIIDESHNLRNRQGKRYALVREYIEKNESRVILLTATPYNKSYLDISNQLRLFIAEDKDIGIGPERFIESVGGSTEFMARYQYSPHTLLAFEKSDFSEDWQELLKTYMVRRTRTFIKNNYALWDESRKQYYIPFGDGTINYFPERIPKKVQYSFDENDPGDLYVKLYSERVVDTINSLHLARYGLGNYLGPNPRKKPSKEEERIMANLSRAGKRLMGFCRTNLFKRLESSGASFLISLARHVLRNYLFLYALEKDLPFPIGQQESADMDEFLEEDDNAGENYGVAIITEKDKYRQLAEEHYHRCQREKSKYGWISSQLFLPELVRLLEEDVDAILSIINLARHWDPREDRHLNALEKLIAKTHRKEKILVFTQFADTARYLAEQLRSRGIKDLACVTGAVDNPTEYAYRFSPLSNRAKDMYDEI</sequence>
<dbReference type="Gene3D" id="3.30.870.10">
    <property type="entry name" value="Endonuclease Chain A"/>
    <property type="match status" value="1"/>
</dbReference>
<dbReference type="InterPro" id="IPR000330">
    <property type="entry name" value="SNF2_N"/>
</dbReference>
<evidence type="ECO:0000259" key="2">
    <source>
        <dbReference type="PROSITE" id="PS51192"/>
    </source>
</evidence>
<dbReference type="Pfam" id="PF13091">
    <property type="entry name" value="PLDc_2"/>
    <property type="match status" value="1"/>
</dbReference>
<dbReference type="InterPro" id="IPR038718">
    <property type="entry name" value="SNF2-like_sf"/>
</dbReference>
<dbReference type="PANTHER" id="PTHR45766">
    <property type="entry name" value="DNA ANNEALING HELICASE AND ENDONUCLEASE ZRANB3 FAMILY MEMBER"/>
    <property type="match status" value="1"/>
</dbReference>
<dbReference type="EMBL" id="DNZF01000154">
    <property type="protein sequence ID" value="HBK53668.1"/>
    <property type="molecule type" value="Genomic_DNA"/>
</dbReference>
<dbReference type="PROSITE" id="PS51192">
    <property type="entry name" value="HELICASE_ATP_BIND_1"/>
    <property type="match status" value="1"/>
</dbReference>
<proteinExistence type="predicted"/>
<evidence type="ECO:0000313" key="3">
    <source>
        <dbReference type="EMBL" id="HBK53668.1"/>
    </source>
</evidence>
<dbReference type="PANTHER" id="PTHR45766:SF6">
    <property type="entry name" value="SWI_SNF-RELATED MATRIX-ASSOCIATED ACTIN-DEPENDENT REGULATOR OF CHROMATIN SUBFAMILY A-LIKE PROTEIN 1"/>
    <property type="match status" value="1"/>
</dbReference>
<dbReference type="GO" id="GO:0016787">
    <property type="term" value="F:hydrolase activity"/>
    <property type="evidence" value="ECO:0007669"/>
    <property type="project" value="UniProtKB-KW"/>
</dbReference>
<feature type="non-terminal residue" evidence="3">
    <location>
        <position position="771"/>
    </location>
</feature>
<gene>
    <name evidence="3" type="ORF">DDZ44_07020</name>
</gene>
<dbReference type="SMART" id="SM00487">
    <property type="entry name" value="DEXDc"/>
    <property type="match status" value="1"/>
</dbReference>
<dbReference type="InterPro" id="IPR027417">
    <property type="entry name" value="P-loop_NTPase"/>
</dbReference>
<feature type="domain" description="Helicase ATP-binding" evidence="2">
    <location>
        <begin position="265"/>
        <end position="403"/>
    </location>
</feature>